<evidence type="ECO:0000256" key="12">
    <source>
        <dbReference type="ARBA" id="ARBA00023014"/>
    </source>
</evidence>
<evidence type="ECO:0000256" key="7">
    <source>
        <dbReference type="ARBA" id="ARBA00022643"/>
    </source>
</evidence>
<comment type="cofactor">
    <cofactor evidence="1 16">
        <name>FMN</name>
        <dbReference type="ChEBI" id="CHEBI:58210"/>
    </cofactor>
</comment>
<dbReference type="FunFam" id="3.10.20.600:FF:000002">
    <property type="entry name" value="NADH-quinone oxidoreductase subunit F"/>
    <property type="match status" value="1"/>
</dbReference>
<dbReference type="AlphaFoldDB" id="A0A068R1H0"/>
<gene>
    <name evidence="18" type="primary">nuoF</name>
    <name evidence="18" type="ORF">XPG1_1234</name>
</gene>
<keyword evidence="10" id="KW-1278">Translocase</keyword>
<dbReference type="Pfam" id="PF01512">
    <property type="entry name" value="Complex1_51K"/>
    <property type="match status" value="1"/>
</dbReference>
<evidence type="ECO:0000256" key="1">
    <source>
        <dbReference type="ARBA" id="ARBA00001917"/>
    </source>
</evidence>
<evidence type="ECO:0000256" key="15">
    <source>
        <dbReference type="ARBA" id="ARBA00047712"/>
    </source>
</evidence>
<dbReference type="STRING" id="1354304.XPG1_1234"/>
<reference evidence="18 19" key="1">
    <citation type="submission" date="2013-07" db="EMBL/GenBank/DDBJ databases">
        <authorList>
            <person name="Genoscope - CEA"/>
        </authorList>
    </citation>
    <scope>NUCLEOTIDE SEQUENCE [LARGE SCALE GENOMIC DNA]</scope>
    <source>
        <strain evidence="18 19">G6</strain>
    </source>
</reference>
<dbReference type="SUPFAM" id="SSF140490">
    <property type="entry name" value="Nqo1C-terminal domain-like"/>
    <property type="match status" value="1"/>
</dbReference>
<keyword evidence="12 16" id="KW-0411">Iron-sulfur</keyword>
<keyword evidence="6 16" id="KW-0285">Flavoprotein</keyword>
<accession>A0A068R1H0</accession>
<dbReference type="GO" id="GO:0051287">
    <property type="term" value="F:NAD binding"/>
    <property type="evidence" value="ECO:0007669"/>
    <property type="project" value="UniProtKB-UniRule"/>
</dbReference>
<dbReference type="Gene3D" id="3.40.50.11540">
    <property type="entry name" value="NADH-ubiquinone oxidoreductase 51kDa subunit"/>
    <property type="match status" value="1"/>
</dbReference>
<comment type="similarity">
    <text evidence="3 16">Belongs to the complex I 51 kDa subunit family.</text>
</comment>
<evidence type="ECO:0000313" key="19">
    <source>
        <dbReference type="Proteomes" id="UP000032735"/>
    </source>
</evidence>
<sequence length="454" mass="50045">MTTHSGVKDIIRTAETHPLTWRLRDDRQPVWLDEYLSRNGYKGAEKALKGMAPDDITTLVKEAGLKGRGGAGFSTGLKWSLMPKDESMNIRYLLCNADEMEPGTYKDRLLMEQLPHLLVEGMLISAFALKAYRGYIFLRGEYIEAAVHLRRAIEEAKAAGLLGKNILGSGFDFELFVHTGAGRYICGEETALINSLEGRRANPRSKPPFPATSGVWGKPTCVNNVETLCNVPAILEHGKAWYIGLSEGKSQDAGTKLMGFSGRVKNPGVWELPFGTTAREILEDYAGGMRDGLKFKAWQPGGAGTDFLTADHLDLPMDFAHIAKAGSRLGTALAMAVDHEINMVSLTRNLEEFFARESCGWCTPCRDGLPWSVKILRAIEDGKGQTGDIETLEQLCRFLGPGKTFCAHAPGAVEPLQSAIKYFREEFEAGIVTKDYGNTRLITGIQPNLLNQRW</sequence>
<comment type="function">
    <text evidence="16">NDH-1 shuttles electrons from NADH, via FMN and iron-sulfur (Fe-S) centers, to quinones in the respiratory chain.</text>
</comment>
<dbReference type="FunFam" id="1.20.1440.230:FF:000002">
    <property type="entry name" value="NADH-quinone oxidoreductase subunit F"/>
    <property type="match status" value="1"/>
</dbReference>
<evidence type="ECO:0000256" key="2">
    <source>
        <dbReference type="ARBA" id="ARBA00001966"/>
    </source>
</evidence>
<evidence type="ECO:0000256" key="16">
    <source>
        <dbReference type="RuleBase" id="RU364066"/>
    </source>
</evidence>
<keyword evidence="7 16" id="KW-0288">FMN</keyword>
<evidence type="ECO:0000256" key="14">
    <source>
        <dbReference type="ARBA" id="ARBA00026021"/>
    </source>
</evidence>
<dbReference type="PROSITE" id="PS00645">
    <property type="entry name" value="COMPLEX1_51K_2"/>
    <property type="match status" value="1"/>
</dbReference>
<feature type="domain" description="NADH-ubiquinone oxidoreductase 51kDa subunit iron-sulphur binding" evidence="17">
    <location>
        <begin position="344"/>
        <end position="389"/>
    </location>
</feature>
<dbReference type="Pfam" id="PF10589">
    <property type="entry name" value="NADH_4Fe-4S"/>
    <property type="match status" value="1"/>
</dbReference>
<evidence type="ECO:0000259" key="17">
    <source>
        <dbReference type="SMART" id="SM00928"/>
    </source>
</evidence>
<dbReference type="FunFam" id="3.40.50.11540:FF:000001">
    <property type="entry name" value="NADH dehydrogenase [ubiquinone] flavoprotein 1, mitochondrial"/>
    <property type="match status" value="1"/>
</dbReference>
<evidence type="ECO:0000256" key="3">
    <source>
        <dbReference type="ARBA" id="ARBA00007523"/>
    </source>
</evidence>
<dbReference type="InterPro" id="IPR037225">
    <property type="entry name" value="Nuo51_FMN-bd_sf"/>
</dbReference>
<keyword evidence="9 16" id="KW-0479">Metal-binding</keyword>
<dbReference type="SUPFAM" id="SSF142984">
    <property type="entry name" value="Nqo1 middle domain-like"/>
    <property type="match status" value="1"/>
</dbReference>
<comment type="subunit">
    <text evidence="14">Composed of 13 different subunits. Subunits NuoCD, E, F, and G constitute the peripheral sector of the complex.</text>
</comment>
<evidence type="ECO:0000256" key="5">
    <source>
        <dbReference type="ARBA" id="ARBA00022485"/>
    </source>
</evidence>
<keyword evidence="13 16" id="KW-0520">NAD</keyword>
<dbReference type="GO" id="GO:0051539">
    <property type="term" value="F:4 iron, 4 sulfur cluster binding"/>
    <property type="evidence" value="ECO:0007669"/>
    <property type="project" value="UniProtKB-UniRule"/>
</dbReference>
<dbReference type="Proteomes" id="UP000032735">
    <property type="component" value="Chromosome"/>
</dbReference>
<dbReference type="GO" id="GO:0008137">
    <property type="term" value="F:NADH dehydrogenase (ubiquinone) activity"/>
    <property type="evidence" value="ECO:0007669"/>
    <property type="project" value="InterPro"/>
</dbReference>
<evidence type="ECO:0000256" key="9">
    <source>
        <dbReference type="ARBA" id="ARBA00022723"/>
    </source>
</evidence>
<dbReference type="InterPro" id="IPR037207">
    <property type="entry name" value="Nuop51_4Fe4S-bd_sf"/>
</dbReference>
<dbReference type="GO" id="GO:0016491">
    <property type="term" value="F:oxidoreductase activity"/>
    <property type="evidence" value="ECO:0007669"/>
    <property type="project" value="UniProtKB-KW"/>
</dbReference>
<evidence type="ECO:0000313" key="18">
    <source>
        <dbReference type="EMBL" id="CDG20889.1"/>
    </source>
</evidence>
<evidence type="ECO:0000256" key="8">
    <source>
        <dbReference type="ARBA" id="ARBA00022719"/>
    </source>
</evidence>
<comment type="catalytic activity">
    <reaction evidence="15 16">
        <text>a quinone + NADH + 5 H(+)(in) = a quinol + NAD(+) + 4 H(+)(out)</text>
        <dbReference type="Rhea" id="RHEA:57888"/>
        <dbReference type="ChEBI" id="CHEBI:15378"/>
        <dbReference type="ChEBI" id="CHEBI:24646"/>
        <dbReference type="ChEBI" id="CHEBI:57540"/>
        <dbReference type="ChEBI" id="CHEBI:57945"/>
        <dbReference type="ChEBI" id="CHEBI:132124"/>
    </reaction>
</comment>
<organism evidence="18 19">
    <name type="scientific">Xenorhabdus poinarii G6</name>
    <dbReference type="NCBI Taxonomy" id="1354304"/>
    <lineage>
        <taxon>Bacteria</taxon>
        <taxon>Pseudomonadati</taxon>
        <taxon>Pseudomonadota</taxon>
        <taxon>Gammaproteobacteria</taxon>
        <taxon>Enterobacterales</taxon>
        <taxon>Morganellaceae</taxon>
        <taxon>Xenorhabdus</taxon>
    </lineage>
</organism>
<evidence type="ECO:0000256" key="10">
    <source>
        <dbReference type="ARBA" id="ARBA00022967"/>
    </source>
</evidence>
<proteinExistence type="inferred from homology"/>
<dbReference type="GO" id="GO:0046872">
    <property type="term" value="F:metal ion binding"/>
    <property type="evidence" value="ECO:0007669"/>
    <property type="project" value="UniProtKB-KW"/>
</dbReference>
<dbReference type="Gene3D" id="3.10.20.600">
    <property type="match status" value="1"/>
</dbReference>
<dbReference type="KEGG" id="xpo:XPG1_1234"/>
<keyword evidence="19" id="KW-1185">Reference proteome</keyword>
<evidence type="ECO:0000256" key="11">
    <source>
        <dbReference type="ARBA" id="ARBA00023004"/>
    </source>
</evidence>
<dbReference type="NCBIfam" id="NF008436">
    <property type="entry name" value="PRK11278.1"/>
    <property type="match status" value="1"/>
</dbReference>
<keyword evidence="18" id="KW-0560">Oxidoreductase</keyword>
<name>A0A068R1H0_9GAMM</name>
<keyword evidence="8 16" id="KW-0874">Quinone</keyword>
<dbReference type="SUPFAM" id="SSF142019">
    <property type="entry name" value="Nqo1 FMN-binding domain-like"/>
    <property type="match status" value="1"/>
</dbReference>
<evidence type="ECO:0000256" key="4">
    <source>
        <dbReference type="ARBA" id="ARBA00019901"/>
    </source>
</evidence>
<dbReference type="PANTHER" id="PTHR43578:SF3">
    <property type="entry name" value="NADH-QUINONE OXIDOREDUCTASE SUBUNIT F"/>
    <property type="match status" value="1"/>
</dbReference>
<dbReference type="NCBIfam" id="NF010120">
    <property type="entry name" value="PRK13596.1"/>
    <property type="match status" value="1"/>
</dbReference>
<dbReference type="InterPro" id="IPR011538">
    <property type="entry name" value="Nuo51_FMN-bd"/>
</dbReference>
<dbReference type="InterPro" id="IPR011537">
    <property type="entry name" value="NADH-UbQ_OxRdtase_suF"/>
</dbReference>
<dbReference type="SMART" id="SM00928">
    <property type="entry name" value="NADH_4Fe-4S"/>
    <property type="match status" value="1"/>
</dbReference>
<dbReference type="PANTHER" id="PTHR43578">
    <property type="entry name" value="NADH-QUINONE OXIDOREDUCTASE SUBUNIT F"/>
    <property type="match status" value="1"/>
</dbReference>
<dbReference type="GO" id="GO:0048038">
    <property type="term" value="F:quinone binding"/>
    <property type="evidence" value="ECO:0007669"/>
    <property type="project" value="UniProtKB-KW"/>
</dbReference>
<dbReference type="OrthoDB" id="9805533at2"/>
<dbReference type="InterPro" id="IPR001949">
    <property type="entry name" value="NADH-UbQ_OxRdtase_51kDa_CS"/>
</dbReference>
<dbReference type="RefSeq" id="WP_045958193.1">
    <property type="nucleotide sequence ID" value="NZ_FO704551.1"/>
</dbReference>
<dbReference type="GO" id="GO:0010181">
    <property type="term" value="F:FMN binding"/>
    <property type="evidence" value="ECO:0007669"/>
    <property type="project" value="InterPro"/>
</dbReference>
<comment type="cofactor">
    <cofactor evidence="2 16">
        <name>[4Fe-4S] cluster</name>
        <dbReference type="ChEBI" id="CHEBI:49883"/>
    </cofactor>
</comment>
<evidence type="ECO:0000256" key="13">
    <source>
        <dbReference type="ARBA" id="ARBA00023027"/>
    </source>
</evidence>
<evidence type="ECO:0000256" key="6">
    <source>
        <dbReference type="ARBA" id="ARBA00022630"/>
    </source>
</evidence>
<dbReference type="InterPro" id="IPR019575">
    <property type="entry name" value="Nuop51_4Fe4S-bd"/>
</dbReference>
<dbReference type="EMBL" id="FO704551">
    <property type="protein sequence ID" value="CDG20889.1"/>
    <property type="molecule type" value="Genomic_DNA"/>
</dbReference>
<dbReference type="Gene3D" id="6.10.250.1450">
    <property type="match status" value="1"/>
</dbReference>
<dbReference type="NCBIfam" id="TIGR01959">
    <property type="entry name" value="nuoF_fam"/>
    <property type="match status" value="1"/>
</dbReference>
<dbReference type="PROSITE" id="PS00644">
    <property type="entry name" value="COMPLEX1_51K_1"/>
    <property type="match status" value="1"/>
</dbReference>
<dbReference type="HOGENOM" id="CLU_014881_0_1_6"/>
<keyword evidence="5 16" id="KW-0004">4Fe-4S</keyword>
<dbReference type="EC" id="7.1.1.-" evidence="16"/>
<dbReference type="Gene3D" id="1.20.1440.230">
    <property type="entry name" value="NADH-ubiquinone oxidoreductase 51kDa subunit, iron-sulphur binding domain"/>
    <property type="match status" value="1"/>
</dbReference>
<protein>
    <recommendedName>
        <fullName evidence="4 16">NADH-quinone oxidoreductase subunit F</fullName>
        <ecNumber evidence="16">7.1.1.-</ecNumber>
    </recommendedName>
</protein>
<keyword evidence="11 16" id="KW-0408">Iron</keyword>